<dbReference type="GO" id="GO:0009423">
    <property type="term" value="P:chorismate biosynthetic process"/>
    <property type="evidence" value="ECO:0007669"/>
    <property type="project" value="UniProtKB-UniPathway"/>
</dbReference>
<keyword evidence="3" id="KW-0170">Cobalt</keyword>
<dbReference type="EMBL" id="CP050804">
    <property type="protein sequence ID" value="QJC21675.1"/>
    <property type="molecule type" value="Genomic_DNA"/>
</dbReference>
<dbReference type="Pfam" id="PF01474">
    <property type="entry name" value="DAHP_synth_2"/>
    <property type="match status" value="1"/>
</dbReference>
<keyword evidence="6" id="KW-1185">Reference proteome</keyword>
<dbReference type="Gene3D" id="3.20.20.70">
    <property type="entry name" value="Aldolase class I"/>
    <property type="match status" value="1"/>
</dbReference>
<keyword evidence="2 4" id="KW-0808">Transferase</keyword>
<keyword evidence="4" id="KW-0028">Amino-acid biosynthesis</keyword>
<feature type="binding site" evidence="3">
    <location>
        <begin position="239"/>
        <end position="240"/>
    </location>
    <ligand>
        <name>phosphoenolpyruvate</name>
        <dbReference type="ChEBI" id="CHEBI:58702"/>
    </ligand>
</feature>
<dbReference type="PANTHER" id="PTHR21337:SF0">
    <property type="entry name" value="PHOSPHO-2-DEHYDRO-3-DEOXYHEPTONATE ALDOLASE"/>
    <property type="match status" value="1"/>
</dbReference>
<dbReference type="AlphaFoldDB" id="A0A6H2EJD1"/>
<feature type="binding site" evidence="3">
    <location>
        <position position="262"/>
    </location>
    <ligand>
        <name>phosphoenolpyruvate</name>
        <dbReference type="ChEBI" id="CHEBI:58702"/>
    </ligand>
</feature>
<keyword evidence="4" id="KW-0057">Aromatic amino acid biosynthesis</keyword>
<feature type="binding site" evidence="3">
    <location>
        <position position="366"/>
    </location>
    <ligand>
        <name>Mn(2+)</name>
        <dbReference type="ChEBI" id="CHEBI:29035"/>
    </ligand>
</feature>
<dbReference type="SUPFAM" id="SSF51569">
    <property type="entry name" value="Aldolase"/>
    <property type="match status" value="1"/>
</dbReference>
<name>A0A6H2EJD1_9ACTO</name>
<evidence type="ECO:0000313" key="6">
    <source>
        <dbReference type="Proteomes" id="UP000502298"/>
    </source>
</evidence>
<dbReference type="GO" id="GO:0003849">
    <property type="term" value="F:3-deoxy-7-phosphoheptulonate synthase activity"/>
    <property type="evidence" value="ECO:0007669"/>
    <property type="project" value="UniProtKB-EC"/>
</dbReference>
<dbReference type="InterPro" id="IPR013785">
    <property type="entry name" value="Aldolase_TIM"/>
</dbReference>
<feature type="binding site" evidence="3">
    <location>
        <position position="325"/>
    </location>
    <ligand>
        <name>Mn(2+)</name>
        <dbReference type="ChEBI" id="CHEBI:29035"/>
    </ligand>
</feature>
<dbReference type="GO" id="GO:0009073">
    <property type="term" value="P:aromatic amino acid family biosynthetic process"/>
    <property type="evidence" value="ECO:0007669"/>
    <property type="project" value="UniProtKB-KW"/>
</dbReference>
<dbReference type="PANTHER" id="PTHR21337">
    <property type="entry name" value="PHOSPHO-2-DEHYDRO-3-DEOXYHEPTONATE ALDOLASE 1, 2"/>
    <property type="match status" value="1"/>
</dbReference>
<comment type="similarity">
    <text evidence="1 4">Belongs to the class-II DAHP synthase family.</text>
</comment>
<protein>
    <recommendedName>
        <fullName evidence="4">Phospho-2-dehydro-3-deoxyheptonate aldolase</fullName>
        <ecNumber evidence="4">2.5.1.54</ecNumber>
    </recommendedName>
</protein>
<gene>
    <name evidence="5" type="ORF">HC352_03585</name>
</gene>
<comment type="pathway">
    <text evidence="4">Metabolic intermediate biosynthesis; chorismate biosynthesis; chorismate from D-erythrose 4-phosphate and phosphoenolpyruvate: step 1/7.</text>
</comment>
<dbReference type="InterPro" id="IPR002480">
    <property type="entry name" value="DAHP_synth_2"/>
</dbReference>
<evidence type="ECO:0000256" key="1">
    <source>
        <dbReference type="ARBA" id="ARBA00008911"/>
    </source>
</evidence>
<accession>A0A6H2EJD1</accession>
<dbReference type="KEGG" id="arca:HC352_03585"/>
<dbReference type="UniPathway" id="UPA00053">
    <property type="reaction ID" value="UER00084"/>
</dbReference>
<keyword evidence="3" id="KW-0104">Cadmium</keyword>
<comment type="cofactor">
    <cofactor evidence="3">
        <name>Mn(2+)</name>
        <dbReference type="ChEBI" id="CHEBI:29035"/>
    </cofactor>
    <cofactor evidence="3">
        <name>Co(2+)</name>
        <dbReference type="ChEBI" id="CHEBI:48828"/>
    </cofactor>
    <cofactor evidence="3">
        <name>Cd(2+)</name>
        <dbReference type="ChEBI" id="CHEBI:48775"/>
    </cofactor>
    <text evidence="3">Binds 1 divalent cation per subunit. The enzyme is active with manganese, cobalt or cadmium ions.</text>
</comment>
<feature type="binding site" evidence="3">
    <location>
        <position position="62"/>
    </location>
    <ligand>
        <name>Mn(2+)</name>
        <dbReference type="ChEBI" id="CHEBI:29035"/>
    </ligand>
</feature>
<dbReference type="RefSeq" id="WP_168917615.1">
    <property type="nucleotide sequence ID" value="NZ_CP050804.1"/>
</dbReference>
<feature type="binding site" evidence="3">
    <location>
        <position position="293"/>
    </location>
    <ligand>
        <name>phosphoenolpyruvate</name>
        <dbReference type="ChEBI" id="CHEBI:58702"/>
    </ligand>
</feature>
<evidence type="ECO:0000256" key="2">
    <source>
        <dbReference type="ARBA" id="ARBA00022679"/>
    </source>
</evidence>
<evidence type="ECO:0000256" key="3">
    <source>
        <dbReference type="PIRSR" id="PIRSR602480-1"/>
    </source>
</evidence>
<dbReference type="GO" id="GO:0008652">
    <property type="term" value="P:amino acid biosynthetic process"/>
    <property type="evidence" value="ECO:0007669"/>
    <property type="project" value="UniProtKB-KW"/>
</dbReference>
<dbReference type="EC" id="2.5.1.54" evidence="4"/>
<organism evidence="5 6">
    <name type="scientific">Arcanobacterium buesumense</name>
    <dbReference type="NCBI Taxonomy" id="2722751"/>
    <lineage>
        <taxon>Bacteria</taxon>
        <taxon>Bacillati</taxon>
        <taxon>Actinomycetota</taxon>
        <taxon>Actinomycetes</taxon>
        <taxon>Actinomycetales</taxon>
        <taxon>Actinomycetaceae</taxon>
        <taxon>Arcanobacterium</taxon>
    </lineage>
</organism>
<evidence type="ECO:0000313" key="5">
    <source>
        <dbReference type="EMBL" id="QJC21675.1"/>
    </source>
</evidence>
<dbReference type="Proteomes" id="UP000502298">
    <property type="component" value="Chromosome"/>
</dbReference>
<proteinExistence type="inferred from homology"/>
<sequence>MGNQVDKRDFLPVYPDPHELSCAVNQIRRAPDIVQVSHIRQLQEQLALAGQGQAFIVQGGDCAERFSDATRYHVRAKIGSLLQTGFIISRLSSRPVVPVGRIAGQYAKPRTHETEQRDGIVLPSYRGDAINSHVFTSQARTPDPQRLVQAIESAQTAYRYIRELEVTDFLSNAHALEWNTSGYPSPQYQRFNELVTSEYVDGGPRNIYISHEALLPFYEQALTDREHWNRGAHMLWVGERTRYVESPQMAYLASINNPIGVKLGPNASGSDIHQIMDMLNPHGVPGRLVFIPRMGVSRIREKLPELLVAARENGRPVTWLVDPMHGNTQTIAGRKIRFLPDIISEIEKFFQLCAQYETIAGGMHIEFSGHNVTEIADSCDDLNWTHTVDHPLVDPRLNPRQLLEVAFAAGKFMATQQ</sequence>
<keyword evidence="3" id="KW-0464">Manganese</keyword>
<comment type="catalytic activity">
    <reaction evidence="4">
        <text>D-erythrose 4-phosphate + phosphoenolpyruvate + H2O = 7-phospho-2-dehydro-3-deoxy-D-arabino-heptonate + phosphate</text>
        <dbReference type="Rhea" id="RHEA:14717"/>
        <dbReference type="ChEBI" id="CHEBI:15377"/>
        <dbReference type="ChEBI" id="CHEBI:16897"/>
        <dbReference type="ChEBI" id="CHEBI:43474"/>
        <dbReference type="ChEBI" id="CHEBI:58394"/>
        <dbReference type="ChEBI" id="CHEBI:58702"/>
        <dbReference type="EC" id="2.5.1.54"/>
    </reaction>
</comment>
<evidence type="ECO:0000256" key="4">
    <source>
        <dbReference type="RuleBase" id="RU363071"/>
    </source>
</evidence>
<reference evidence="5 6" key="1">
    <citation type="submission" date="2020-03" db="EMBL/GenBank/DDBJ databases">
        <title>Complete genome of Arcanobacterium buesumensis sp. nov. strain 2701.</title>
        <authorList>
            <person name="Borowiak M."/>
            <person name="Alssahen M."/>
            <person name="Laemmler C."/>
            <person name="Malorny B."/>
            <person name="Hassan A."/>
            <person name="Prenger-Berninghoff E."/>
            <person name="Ploetz M."/>
            <person name="Abdulmawjood A."/>
        </authorList>
    </citation>
    <scope>NUCLEOTIDE SEQUENCE [LARGE SCALE GENOMIC DNA]</scope>
    <source>
        <strain evidence="5 6">2701</strain>
    </source>
</reference>
<feature type="binding site" evidence="3">
    <location>
        <position position="101"/>
    </location>
    <ligand>
        <name>phosphoenolpyruvate</name>
        <dbReference type="ChEBI" id="CHEBI:58702"/>
    </ligand>
</feature>
<feature type="binding site" evidence="3">
    <location>
        <position position="394"/>
    </location>
    <ligand>
        <name>Mn(2+)</name>
        <dbReference type="ChEBI" id="CHEBI:29035"/>
    </ligand>
</feature>